<protein>
    <submittedName>
        <fullName evidence="1">Uncharacterized protein</fullName>
    </submittedName>
</protein>
<gene>
    <name evidence="1" type="ORF">DCS_05881</name>
</gene>
<dbReference type="EMBL" id="LAYC01000002">
    <property type="protein sequence ID" value="KYK58863.1"/>
    <property type="molecule type" value="Genomic_DNA"/>
</dbReference>
<organism evidence="1 2">
    <name type="scientific">Drechmeria coniospora</name>
    <name type="common">Nematophagous fungus</name>
    <name type="synonym">Meria coniospora</name>
    <dbReference type="NCBI Taxonomy" id="98403"/>
    <lineage>
        <taxon>Eukaryota</taxon>
        <taxon>Fungi</taxon>
        <taxon>Dikarya</taxon>
        <taxon>Ascomycota</taxon>
        <taxon>Pezizomycotina</taxon>
        <taxon>Sordariomycetes</taxon>
        <taxon>Hypocreomycetidae</taxon>
        <taxon>Hypocreales</taxon>
        <taxon>Ophiocordycipitaceae</taxon>
        <taxon>Drechmeria</taxon>
    </lineage>
</organism>
<dbReference type="Proteomes" id="UP000076580">
    <property type="component" value="Chromosome 02"/>
</dbReference>
<proteinExistence type="predicted"/>
<sequence>MATSPDDRVLQYPESDVVALILESLSLERHPGIVRLSNRYLAKAYDPASAKDTLEASILKMRSVTSKTACSFVTGKCRSSWLDDYFGLPPRSMPKDISAFLAFRVDFLSIRQEF</sequence>
<dbReference type="GeneID" id="63718524"/>
<dbReference type="InParanoid" id="A0A151GP40"/>
<dbReference type="RefSeq" id="XP_040658215.1">
    <property type="nucleotide sequence ID" value="XM_040803182.1"/>
</dbReference>
<comment type="caution">
    <text evidence="1">The sequence shown here is derived from an EMBL/GenBank/DDBJ whole genome shotgun (WGS) entry which is preliminary data.</text>
</comment>
<accession>A0A151GP40</accession>
<reference evidence="1 2" key="1">
    <citation type="journal article" date="2016" name="Sci. Rep.">
        <title>Insights into Adaptations to a Near-Obligate Nematode Endoparasitic Lifestyle from the Finished Genome of Drechmeria coniospora.</title>
        <authorList>
            <person name="Zhang L."/>
            <person name="Zhou Z."/>
            <person name="Guo Q."/>
            <person name="Fokkens L."/>
            <person name="Miskei M."/>
            <person name="Pocsi I."/>
            <person name="Zhang W."/>
            <person name="Chen M."/>
            <person name="Wang L."/>
            <person name="Sun Y."/>
            <person name="Donzelli B.G."/>
            <person name="Gibson D.M."/>
            <person name="Nelson D.R."/>
            <person name="Luo J.G."/>
            <person name="Rep M."/>
            <person name="Liu H."/>
            <person name="Yang S."/>
            <person name="Wang J."/>
            <person name="Krasnoff S.B."/>
            <person name="Xu Y."/>
            <person name="Molnar I."/>
            <person name="Lin M."/>
        </authorList>
    </citation>
    <scope>NUCLEOTIDE SEQUENCE [LARGE SCALE GENOMIC DNA]</scope>
    <source>
        <strain evidence="1 2">ARSEF 6962</strain>
    </source>
</reference>
<evidence type="ECO:0000313" key="1">
    <source>
        <dbReference type="EMBL" id="KYK58863.1"/>
    </source>
</evidence>
<name>A0A151GP40_DRECN</name>
<keyword evidence="2" id="KW-1185">Reference proteome</keyword>
<evidence type="ECO:0000313" key="2">
    <source>
        <dbReference type="Proteomes" id="UP000076580"/>
    </source>
</evidence>
<dbReference type="AlphaFoldDB" id="A0A151GP40"/>